<feature type="site" description="Lowers pKa of active site Tyr" evidence="5">
    <location>
        <position position="79"/>
    </location>
</feature>
<gene>
    <name evidence="7" type="ORF">EV356DRAFT_498337</name>
</gene>
<evidence type="ECO:0000256" key="3">
    <source>
        <dbReference type="PIRSR" id="PIRSR000097-1"/>
    </source>
</evidence>
<dbReference type="EMBL" id="ML991785">
    <property type="protein sequence ID" value="KAF2236346.1"/>
    <property type="molecule type" value="Genomic_DNA"/>
</dbReference>
<evidence type="ECO:0000259" key="6">
    <source>
        <dbReference type="Pfam" id="PF00248"/>
    </source>
</evidence>
<evidence type="ECO:0000256" key="4">
    <source>
        <dbReference type="PIRSR" id="PIRSR000097-2"/>
    </source>
</evidence>
<dbReference type="OrthoDB" id="416253at2759"/>
<protein>
    <submittedName>
        <fullName evidence="7">Aldo/keto reductase</fullName>
    </submittedName>
</protein>
<keyword evidence="8" id="KW-1185">Reference proteome</keyword>
<evidence type="ECO:0000313" key="8">
    <source>
        <dbReference type="Proteomes" id="UP000800092"/>
    </source>
</evidence>
<sequence>MAKLDVWSKYRMNSGHEIPVLGFGVYQTPANVAEDVTQYAIKTGYRHVDSATVYRNESSSAAGILRAGVPRSELFFTSKVPPRSVNYKDAKACVDESLRKTGLDYIDLYLIHAPYGGKSGRLGAWKALTEAVEEGKVKSIGVSNYGVHHLDELEEHIKNIEEKEGTGKGGVLSINQVELHPWLARGDIVQWCEKRGVLLEAYSPLVRAQRMNDSRLVSLSKKYNKTPAQILVRWSLQMGFVPLPKSITHSRIEENANVYDFELNAEDMKQLETSEYSPCAWDPTTSRD</sequence>
<dbReference type="Proteomes" id="UP000800092">
    <property type="component" value="Unassembled WGS sequence"/>
</dbReference>
<organism evidence="7 8">
    <name type="scientific">Viridothelium virens</name>
    <name type="common">Speckled blister lichen</name>
    <name type="synonym">Trypethelium virens</name>
    <dbReference type="NCBI Taxonomy" id="1048519"/>
    <lineage>
        <taxon>Eukaryota</taxon>
        <taxon>Fungi</taxon>
        <taxon>Dikarya</taxon>
        <taxon>Ascomycota</taxon>
        <taxon>Pezizomycotina</taxon>
        <taxon>Dothideomycetes</taxon>
        <taxon>Dothideomycetes incertae sedis</taxon>
        <taxon>Trypetheliales</taxon>
        <taxon>Trypetheliaceae</taxon>
        <taxon>Viridothelium</taxon>
    </lineage>
</organism>
<feature type="active site" description="Proton donor" evidence="3">
    <location>
        <position position="54"/>
    </location>
</feature>
<keyword evidence="2" id="KW-0560">Oxidoreductase</keyword>
<dbReference type="PANTHER" id="PTHR43827">
    <property type="entry name" value="2,5-DIKETO-D-GLUCONIC ACID REDUCTASE"/>
    <property type="match status" value="1"/>
</dbReference>
<dbReference type="InterPro" id="IPR018170">
    <property type="entry name" value="Aldo/ket_reductase_CS"/>
</dbReference>
<dbReference type="PANTHER" id="PTHR43827:SF13">
    <property type="entry name" value="ALDO_KETO REDUCTASE FAMILY PROTEIN"/>
    <property type="match status" value="1"/>
</dbReference>
<evidence type="ECO:0000256" key="2">
    <source>
        <dbReference type="ARBA" id="ARBA00023002"/>
    </source>
</evidence>
<dbReference type="InterPro" id="IPR020471">
    <property type="entry name" value="AKR"/>
</dbReference>
<evidence type="ECO:0000256" key="5">
    <source>
        <dbReference type="PIRSR" id="PIRSR000097-3"/>
    </source>
</evidence>
<dbReference type="PROSITE" id="PS00063">
    <property type="entry name" value="ALDOKETO_REDUCTASE_3"/>
    <property type="match status" value="1"/>
</dbReference>
<dbReference type="FunFam" id="3.20.20.100:FF:000015">
    <property type="entry name" value="Oxidoreductase, aldo/keto reductase family"/>
    <property type="match status" value="1"/>
</dbReference>
<dbReference type="SUPFAM" id="SSF51430">
    <property type="entry name" value="NAD(P)-linked oxidoreductase"/>
    <property type="match status" value="1"/>
</dbReference>
<accession>A0A6A6HDZ1</accession>
<evidence type="ECO:0000256" key="1">
    <source>
        <dbReference type="ARBA" id="ARBA00007905"/>
    </source>
</evidence>
<name>A0A6A6HDZ1_VIRVR</name>
<comment type="similarity">
    <text evidence="1">Belongs to the aldo/keto reductase family.</text>
</comment>
<dbReference type="PIRSF" id="PIRSF000097">
    <property type="entry name" value="AKR"/>
    <property type="match status" value="1"/>
</dbReference>
<dbReference type="PROSITE" id="PS00062">
    <property type="entry name" value="ALDOKETO_REDUCTASE_2"/>
    <property type="match status" value="1"/>
</dbReference>
<dbReference type="Gene3D" id="3.20.20.100">
    <property type="entry name" value="NADP-dependent oxidoreductase domain"/>
    <property type="match status" value="1"/>
</dbReference>
<proteinExistence type="inferred from homology"/>
<dbReference type="GO" id="GO:0016491">
    <property type="term" value="F:oxidoreductase activity"/>
    <property type="evidence" value="ECO:0007669"/>
    <property type="project" value="UniProtKB-KW"/>
</dbReference>
<dbReference type="InterPro" id="IPR023210">
    <property type="entry name" value="NADP_OxRdtase_dom"/>
</dbReference>
<dbReference type="CDD" id="cd19071">
    <property type="entry name" value="AKR_AKR1-5-like"/>
    <property type="match status" value="1"/>
</dbReference>
<reference evidence="7" key="1">
    <citation type="journal article" date="2020" name="Stud. Mycol.">
        <title>101 Dothideomycetes genomes: a test case for predicting lifestyles and emergence of pathogens.</title>
        <authorList>
            <person name="Haridas S."/>
            <person name="Albert R."/>
            <person name="Binder M."/>
            <person name="Bloem J."/>
            <person name="Labutti K."/>
            <person name="Salamov A."/>
            <person name="Andreopoulos B."/>
            <person name="Baker S."/>
            <person name="Barry K."/>
            <person name="Bills G."/>
            <person name="Bluhm B."/>
            <person name="Cannon C."/>
            <person name="Castanera R."/>
            <person name="Culley D."/>
            <person name="Daum C."/>
            <person name="Ezra D."/>
            <person name="Gonzalez J."/>
            <person name="Henrissat B."/>
            <person name="Kuo A."/>
            <person name="Liang C."/>
            <person name="Lipzen A."/>
            <person name="Lutzoni F."/>
            <person name="Magnuson J."/>
            <person name="Mondo S."/>
            <person name="Nolan M."/>
            <person name="Ohm R."/>
            <person name="Pangilinan J."/>
            <person name="Park H.-J."/>
            <person name="Ramirez L."/>
            <person name="Alfaro M."/>
            <person name="Sun H."/>
            <person name="Tritt A."/>
            <person name="Yoshinaga Y."/>
            <person name="Zwiers L.-H."/>
            <person name="Turgeon B."/>
            <person name="Goodwin S."/>
            <person name="Spatafora J."/>
            <person name="Crous P."/>
            <person name="Grigoriev I."/>
        </authorList>
    </citation>
    <scope>NUCLEOTIDE SEQUENCE</scope>
    <source>
        <strain evidence="7">Tuck. ex Michener</strain>
    </source>
</reference>
<feature type="domain" description="NADP-dependent oxidoreductase" evidence="6">
    <location>
        <begin position="28"/>
        <end position="272"/>
    </location>
</feature>
<feature type="binding site" evidence="4">
    <location>
        <position position="112"/>
    </location>
    <ligand>
        <name>substrate</name>
    </ligand>
</feature>
<dbReference type="AlphaFoldDB" id="A0A6A6HDZ1"/>
<dbReference type="PRINTS" id="PR00069">
    <property type="entry name" value="ALDKETRDTASE"/>
</dbReference>
<dbReference type="InterPro" id="IPR036812">
    <property type="entry name" value="NAD(P)_OxRdtase_dom_sf"/>
</dbReference>
<dbReference type="Pfam" id="PF00248">
    <property type="entry name" value="Aldo_ket_red"/>
    <property type="match status" value="1"/>
</dbReference>
<evidence type="ECO:0000313" key="7">
    <source>
        <dbReference type="EMBL" id="KAF2236346.1"/>
    </source>
</evidence>